<evidence type="ECO:0000256" key="5">
    <source>
        <dbReference type="ARBA" id="ARBA00022729"/>
    </source>
</evidence>
<evidence type="ECO:0000256" key="7">
    <source>
        <dbReference type="ARBA" id="ARBA00023136"/>
    </source>
</evidence>
<keyword evidence="4" id="KW-0433">Leucine-rich repeat</keyword>
<dbReference type="InterPro" id="IPR032675">
    <property type="entry name" value="LRR_dom_sf"/>
</dbReference>
<proteinExistence type="predicted"/>
<keyword evidence="3" id="KW-0964">Secreted</keyword>
<sequence length="473" mass="52404">MRSITFCVSFLLSTLLLHLCLYYEVASGDQIIGSDRKALEITTGGYGGGYYPASPPPPEHCPPPPPPPPKPICTTLHRPHSSSSLTTAVLLPLRYPELMLSHTHHLQSTHCVPGCEVAAVAHQLQVFRTWTGYSWKGLFCDAHPDFNQQALAAVDFNGFKLGRKDGGSLPLYGFIDELPDITVFHANSNNFTGSVPKKVMTLKYFFELDLSNNKLSGQFPMEVLGATQLTFLDLRFNSLCGTVPPGVFNLDVDVIFINNNNFVQKLPDNLGSTPALYLTFANNKFTGQIPRSIGTGNTSENLIEVLFLNNHLSGCLPPEIGRLKRATVFDVSINWLTGPIPQSFQCLTKIALLNLAQNQFYGAIPEAICKLPDLSKFTLSYNYITEVGPECRKLIGKGILDVRMNCIIDLPNQRSKEECAKFFEKNEYHTCPNEKMYSHHIPCKNKHYSGSDHQPTVAATSPLSYDALTPHKL</sequence>
<keyword evidence="10" id="KW-1185">Reference proteome</keyword>
<dbReference type="OrthoDB" id="676979at2759"/>
<evidence type="ECO:0000256" key="3">
    <source>
        <dbReference type="ARBA" id="ARBA00022525"/>
    </source>
</evidence>
<dbReference type="GeneID" id="109021033"/>
<dbReference type="Pfam" id="PF00560">
    <property type="entry name" value="LRR_1"/>
    <property type="match status" value="2"/>
</dbReference>
<dbReference type="RefSeq" id="XP_035542157.1">
    <property type="nucleotide sequence ID" value="XM_035686264.1"/>
</dbReference>
<feature type="signal peptide" evidence="9">
    <location>
        <begin position="1"/>
        <end position="28"/>
    </location>
</feature>
<organism evidence="10 11">
    <name type="scientific">Juglans regia</name>
    <name type="common">English walnut</name>
    <dbReference type="NCBI Taxonomy" id="51240"/>
    <lineage>
        <taxon>Eukaryota</taxon>
        <taxon>Viridiplantae</taxon>
        <taxon>Streptophyta</taxon>
        <taxon>Embryophyta</taxon>
        <taxon>Tracheophyta</taxon>
        <taxon>Spermatophyta</taxon>
        <taxon>Magnoliopsida</taxon>
        <taxon>eudicotyledons</taxon>
        <taxon>Gunneridae</taxon>
        <taxon>Pentapetalae</taxon>
        <taxon>rosids</taxon>
        <taxon>fabids</taxon>
        <taxon>Fagales</taxon>
        <taxon>Juglandaceae</taxon>
        <taxon>Juglans</taxon>
    </lineage>
</organism>
<gene>
    <name evidence="11" type="primary">LOC109021033</name>
</gene>
<dbReference type="PANTHER" id="PTHR32093:SF131">
    <property type="entry name" value="LEUCINE-RICH REPEAT-CONTAINING N-TERMINAL PLANT-TYPE DOMAIN-CONTAINING PROTEIN"/>
    <property type="match status" value="1"/>
</dbReference>
<evidence type="ECO:0000313" key="11">
    <source>
        <dbReference type="RefSeq" id="XP_035542157.1"/>
    </source>
</evidence>
<evidence type="ECO:0000256" key="6">
    <source>
        <dbReference type="ARBA" id="ARBA00022737"/>
    </source>
</evidence>
<dbReference type="Proteomes" id="UP000235220">
    <property type="component" value="Chromosome 16"/>
</dbReference>
<dbReference type="InterPro" id="IPR051582">
    <property type="entry name" value="LRR_extensin-like_regulator"/>
</dbReference>
<protein>
    <submittedName>
        <fullName evidence="11">Uncharacterized protein At4g06744-like</fullName>
    </submittedName>
</protein>
<evidence type="ECO:0000256" key="1">
    <source>
        <dbReference type="ARBA" id="ARBA00004370"/>
    </source>
</evidence>
<dbReference type="AlphaFoldDB" id="A0A6P9EH46"/>
<feature type="chain" id="PRO_5028484339" evidence="9">
    <location>
        <begin position="29"/>
        <end position="473"/>
    </location>
</feature>
<keyword evidence="8" id="KW-0325">Glycoprotein</keyword>
<reference evidence="11" key="1">
    <citation type="submission" date="2025-08" db="UniProtKB">
        <authorList>
            <consortium name="RefSeq"/>
        </authorList>
    </citation>
    <scope>IDENTIFICATION</scope>
    <source>
        <tissue evidence="11">Leaves</tissue>
    </source>
</reference>
<evidence type="ECO:0000256" key="2">
    <source>
        <dbReference type="ARBA" id="ARBA00004613"/>
    </source>
</evidence>
<keyword evidence="5 9" id="KW-0732">Signal</keyword>
<dbReference type="SUPFAM" id="SSF52058">
    <property type="entry name" value="L domain-like"/>
    <property type="match status" value="1"/>
</dbReference>
<dbReference type="FunCoup" id="A0A6P9EH46">
    <property type="interactions" value="1092"/>
</dbReference>
<evidence type="ECO:0000256" key="4">
    <source>
        <dbReference type="ARBA" id="ARBA00022614"/>
    </source>
</evidence>
<dbReference type="Gene3D" id="3.80.10.10">
    <property type="entry name" value="Ribonuclease Inhibitor"/>
    <property type="match status" value="1"/>
</dbReference>
<dbReference type="KEGG" id="jre:109021033"/>
<dbReference type="PANTHER" id="PTHR32093">
    <property type="entry name" value="LEUCINE-RICH REPEAT EXTENSIN-LIKE PROTEIN 3-RELATED"/>
    <property type="match status" value="1"/>
</dbReference>
<name>A0A6P9EH46_JUGRE</name>
<evidence type="ECO:0000313" key="10">
    <source>
        <dbReference type="Proteomes" id="UP000235220"/>
    </source>
</evidence>
<dbReference type="FunFam" id="3.80.10.10:FF:000041">
    <property type="entry name" value="LRR receptor-like serine/threonine-protein kinase ERECTA"/>
    <property type="match status" value="1"/>
</dbReference>
<dbReference type="GO" id="GO:0016020">
    <property type="term" value="C:membrane"/>
    <property type="evidence" value="ECO:0007669"/>
    <property type="project" value="UniProtKB-SubCell"/>
</dbReference>
<dbReference type="InterPro" id="IPR001611">
    <property type="entry name" value="Leu-rich_rpt"/>
</dbReference>
<keyword evidence="7" id="KW-0472">Membrane</keyword>
<evidence type="ECO:0000256" key="8">
    <source>
        <dbReference type="ARBA" id="ARBA00023180"/>
    </source>
</evidence>
<accession>A0A6P9EH46</accession>
<dbReference type="InParanoid" id="A0A6P9EH46"/>
<dbReference type="GO" id="GO:0005576">
    <property type="term" value="C:extracellular region"/>
    <property type="evidence" value="ECO:0007669"/>
    <property type="project" value="UniProtKB-SubCell"/>
</dbReference>
<keyword evidence="6" id="KW-0677">Repeat</keyword>
<evidence type="ECO:0000256" key="9">
    <source>
        <dbReference type="SAM" id="SignalP"/>
    </source>
</evidence>
<comment type="subcellular location">
    <subcellularLocation>
        <location evidence="1">Membrane</location>
    </subcellularLocation>
    <subcellularLocation>
        <location evidence="2">Secreted</location>
    </subcellularLocation>
</comment>